<evidence type="ECO:0000256" key="7">
    <source>
        <dbReference type="ARBA" id="ARBA00023242"/>
    </source>
</evidence>
<dbReference type="GO" id="GO:0000338">
    <property type="term" value="P:protein deneddylation"/>
    <property type="evidence" value="ECO:0007669"/>
    <property type="project" value="InterPro"/>
</dbReference>
<dbReference type="PANTHER" id="PTHR13339">
    <property type="entry name" value="COP9 SIGNALOSOME COMPLEX SUBUNIT 8"/>
    <property type="match status" value="1"/>
</dbReference>
<dbReference type="InterPro" id="IPR033464">
    <property type="entry name" value="CSN8_PSD8_EIF3K"/>
</dbReference>
<keyword evidence="6" id="KW-0736">Signalosome</keyword>
<gene>
    <name evidence="9" type="ORF">P43SY_009891</name>
</gene>
<dbReference type="InterPro" id="IPR033205">
    <property type="entry name" value="COP9_CSN8"/>
</dbReference>
<evidence type="ECO:0000256" key="4">
    <source>
        <dbReference type="ARBA" id="ARBA00014875"/>
    </source>
</evidence>
<dbReference type="PROSITE" id="PS50250">
    <property type="entry name" value="PCI"/>
    <property type="match status" value="1"/>
</dbReference>
<comment type="caution">
    <text evidence="9">The sequence shown here is derived from an EMBL/GenBank/DDBJ whole genome shotgun (WGS) entry which is preliminary data.</text>
</comment>
<dbReference type="InterPro" id="IPR000717">
    <property type="entry name" value="PCI_dom"/>
</dbReference>
<evidence type="ECO:0000313" key="9">
    <source>
        <dbReference type="EMBL" id="KAJ0391932.1"/>
    </source>
</evidence>
<feature type="domain" description="PCI" evidence="8">
    <location>
        <begin position="44"/>
        <end position="213"/>
    </location>
</feature>
<evidence type="ECO:0000256" key="6">
    <source>
        <dbReference type="ARBA" id="ARBA00022790"/>
    </source>
</evidence>
<evidence type="ECO:0000313" key="10">
    <source>
        <dbReference type="Proteomes" id="UP001209570"/>
    </source>
</evidence>
<dbReference type="Pfam" id="PF10075">
    <property type="entry name" value="CSN8_PSD8_EIF3K"/>
    <property type="match status" value="2"/>
</dbReference>
<dbReference type="PANTHER" id="PTHR13339:SF0">
    <property type="entry name" value="COP9 SIGNALOSOME COMPLEX SUBUNIT 8"/>
    <property type="match status" value="1"/>
</dbReference>
<proteinExistence type="inferred from homology"/>
<organism evidence="9 10">
    <name type="scientific">Pythium insidiosum</name>
    <name type="common">Pythiosis disease agent</name>
    <dbReference type="NCBI Taxonomy" id="114742"/>
    <lineage>
        <taxon>Eukaryota</taxon>
        <taxon>Sar</taxon>
        <taxon>Stramenopiles</taxon>
        <taxon>Oomycota</taxon>
        <taxon>Peronosporomycetes</taxon>
        <taxon>Pythiales</taxon>
        <taxon>Pythiaceae</taxon>
        <taxon>Pythium</taxon>
    </lineage>
</organism>
<dbReference type="Gene3D" id="1.25.40.990">
    <property type="match status" value="1"/>
</dbReference>
<evidence type="ECO:0000256" key="5">
    <source>
        <dbReference type="ARBA" id="ARBA00022490"/>
    </source>
</evidence>
<dbReference type="GO" id="GO:0008180">
    <property type="term" value="C:COP9 signalosome"/>
    <property type="evidence" value="ECO:0007669"/>
    <property type="project" value="UniProtKB-KW"/>
</dbReference>
<accession>A0AAD5Q5E2</accession>
<comment type="subcellular location">
    <subcellularLocation>
        <location evidence="2">Cytoplasm</location>
    </subcellularLocation>
    <subcellularLocation>
        <location evidence="1">Nucleus</location>
    </subcellularLocation>
</comment>
<keyword evidence="5" id="KW-0963">Cytoplasm</keyword>
<sequence>MNREWPENVRELIATLRKSTRESAAELVSVAYSTIPLSEVAVALGFDDEPSLVAYADAGVNPNPAVLTEDFYASYLIVILLAKNLNDARFLWKRIPSDIKQQSTLLANVWSIGKALWKRDFAAAYGEMNREWPESVRELIATLRKSTRESAAELVSVAYSTIPLSEVAVALGFDDETSLVAYCESLGWSVSLSTKLVHPKPLARSVAELSSLQQLESISDYVLHLEQQTTIKL</sequence>
<keyword evidence="10" id="KW-1185">Reference proteome</keyword>
<protein>
    <recommendedName>
        <fullName evidence="4">COP9 signalosome complex subunit 8</fullName>
    </recommendedName>
</protein>
<dbReference type="EMBL" id="JAKCXM010000781">
    <property type="protein sequence ID" value="KAJ0391932.1"/>
    <property type="molecule type" value="Genomic_DNA"/>
</dbReference>
<keyword evidence="7" id="KW-0539">Nucleus</keyword>
<dbReference type="Proteomes" id="UP001209570">
    <property type="component" value="Unassembled WGS sequence"/>
</dbReference>
<evidence type="ECO:0000259" key="8">
    <source>
        <dbReference type="PROSITE" id="PS50250"/>
    </source>
</evidence>
<name>A0AAD5Q5E2_PYTIN</name>
<dbReference type="GO" id="GO:0010387">
    <property type="term" value="P:COP9 signalosome assembly"/>
    <property type="evidence" value="ECO:0007669"/>
    <property type="project" value="InterPro"/>
</dbReference>
<dbReference type="GO" id="GO:0005737">
    <property type="term" value="C:cytoplasm"/>
    <property type="evidence" value="ECO:0007669"/>
    <property type="project" value="UniProtKB-SubCell"/>
</dbReference>
<evidence type="ECO:0000256" key="1">
    <source>
        <dbReference type="ARBA" id="ARBA00004123"/>
    </source>
</evidence>
<comment type="similarity">
    <text evidence="3">Belongs to the CSN8 family.</text>
</comment>
<reference evidence="9" key="1">
    <citation type="submission" date="2021-12" db="EMBL/GenBank/DDBJ databases">
        <title>Prjna785345.</title>
        <authorList>
            <person name="Rujirawat T."/>
            <person name="Krajaejun T."/>
        </authorList>
    </citation>
    <scope>NUCLEOTIDE SEQUENCE</scope>
    <source>
        <strain evidence="9">Pi057C3</strain>
    </source>
</reference>
<evidence type="ECO:0000256" key="2">
    <source>
        <dbReference type="ARBA" id="ARBA00004496"/>
    </source>
</evidence>
<dbReference type="AlphaFoldDB" id="A0AAD5Q5E2"/>
<evidence type="ECO:0000256" key="3">
    <source>
        <dbReference type="ARBA" id="ARBA00008252"/>
    </source>
</evidence>